<feature type="region of interest" description="Disordered" evidence="1">
    <location>
        <begin position="548"/>
        <end position="588"/>
    </location>
</feature>
<keyword evidence="2" id="KW-0472">Membrane</keyword>
<dbReference type="InterPro" id="IPR046341">
    <property type="entry name" value="SET_dom_sf"/>
</dbReference>
<evidence type="ECO:0000313" key="3">
    <source>
        <dbReference type="EMBL" id="RXW20819.1"/>
    </source>
</evidence>
<feature type="transmembrane region" description="Helical" evidence="2">
    <location>
        <begin position="182"/>
        <end position="204"/>
    </location>
</feature>
<evidence type="ECO:0000256" key="1">
    <source>
        <dbReference type="SAM" id="MobiDB-lite"/>
    </source>
</evidence>
<feature type="region of interest" description="Disordered" evidence="1">
    <location>
        <begin position="520"/>
        <end position="539"/>
    </location>
</feature>
<evidence type="ECO:0000256" key="2">
    <source>
        <dbReference type="SAM" id="Phobius"/>
    </source>
</evidence>
<dbReference type="OrthoDB" id="2117972at2759"/>
<protein>
    <submittedName>
        <fullName evidence="3">Uncharacterized protein</fullName>
    </submittedName>
</protein>
<keyword evidence="4" id="KW-1185">Reference proteome</keyword>
<feature type="compositionally biased region" description="Basic and acidic residues" evidence="1">
    <location>
        <begin position="621"/>
        <end position="633"/>
    </location>
</feature>
<feature type="transmembrane region" description="Helical" evidence="2">
    <location>
        <begin position="484"/>
        <end position="503"/>
    </location>
</feature>
<dbReference type="STRING" id="2316362.A0A4Q2DLJ2"/>
<name>A0A4Q2DLJ2_9AGAR</name>
<dbReference type="Gene3D" id="2.170.270.10">
    <property type="entry name" value="SET domain"/>
    <property type="match status" value="1"/>
</dbReference>
<proteinExistence type="predicted"/>
<dbReference type="SUPFAM" id="SSF82199">
    <property type="entry name" value="SET domain"/>
    <property type="match status" value="1"/>
</dbReference>
<gene>
    <name evidence="3" type="ORF">EST38_g5041</name>
</gene>
<dbReference type="Proteomes" id="UP000290288">
    <property type="component" value="Unassembled WGS sequence"/>
</dbReference>
<feature type="compositionally biased region" description="Low complexity" evidence="1">
    <location>
        <begin position="565"/>
        <end position="579"/>
    </location>
</feature>
<feature type="transmembrane region" description="Helical" evidence="2">
    <location>
        <begin position="447"/>
        <end position="464"/>
    </location>
</feature>
<feature type="transmembrane region" description="Helical" evidence="2">
    <location>
        <begin position="415"/>
        <end position="438"/>
    </location>
</feature>
<dbReference type="AlphaFoldDB" id="A0A4Q2DLJ2"/>
<feature type="compositionally biased region" description="Pro residues" evidence="1">
    <location>
        <begin position="555"/>
        <end position="564"/>
    </location>
</feature>
<comment type="caution">
    <text evidence="3">The sequence shown here is derived from an EMBL/GenBank/DDBJ whole genome shotgun (WGS) entry which is preliminary data.</text>
</comment>
<evidence type="ECO:0000313" key="4">
    <source>
        <dbReference type="Proteomes" id="UP000290288"/>
    </source>
</evidence>
<accession>A0A4Q2DLJ2</accession>
<sequence length="639" mass="70368">MEVVALQAISAGEEVFIPYIDPALTQTRQQVFQLTYQFTCECPSCLSLKRIGAIPEPPSDKAKLAQVGLQLLEFVNVEHYLKTGEFQQKSLDALSPSLHCVLHETFMGNLSESFSKSSHEGDYTQAADSGITLLALYLLIYPKNYPQIDLSKDGWLEHKACGTSTPPLARPAGNRAFRGSTLVLCAVVLSMFMVSALSLSFLGAEVGETYFMRTLNSVAVEDPGLVLVGESVDVDIDEPAVTIRWSILACGEGLVLPGSNGILGSKGCGLPVQPLHIFVDSQDTPTATYDPAQIPYNKDTGNRRNIENLVRFDSDHVLDVHSARLYPFDRYLLSSSLRAATANNETIRISRAITLRITSSFDIDTADLESFVLAPVIRNQTNSTLAGNDNSGDAEVHLPSRDIDMQISRPPSAQFFTFLLFGASWILTHISVGLAVLARKRKDPQALLAYLLSSGFILVGIPQLRNGMPDAPGFDGILLDCIGFFPQMIITSICIALLLFTLVEREIDVIQGHTNENALEDFHSTQGPQRSTTGRSQCCREHNPISEARSWHFPPVSPPRPPRPVTRSTPTSPLSPLSPGGMLRKQQSAMAMAERFRLDEDIEMELRRKVSAHKRAQTTSRIKEEREVSRWSDHEDDSA</sequence>
<keyword evidence="2" id="KW-1133">Transmembrane helix</keyword>
<reference evidence="3 4" key="1">
    <citation type="submission" date="2019-01" db="EMBL/GenBank/DDBJ databases">
        <title>Draft genome sequence of Psathyrella aberdarensis IHI B618.</title>
        <authorList>
            <person name="Buettner E."/>
            <person name="Kellner H."/>
        </authorList>
    </citation>
    <scope>NUCLEOTIDE SEQUENCE [LARGE SCALE GENOMIC DNA]</scope>
    <source>
        <strain evidence="3 4">IHI B618</strain>
    </source>
</reference>
<feature type="region of interest" description="Disordered" evidence="1">
    <location>
        <begin position="610"/>
        <end position="639"/>
    </location>
</feature>
<feature type="compositionally biased region" description="Polar residues" evidence="1">
    <location>
        <begin position="524"/>
        <end position="536"/>
    </location>
</feature>
<keyword evidence="2" id="KW-0812">Transmembrane</keyword>
<dbReference type="EMBL" id="SDEE01000132">
    <property type="protein sequence ID" value="RXW20819.1"/>
    <property type="molecule type" value="Genomic_DNA"/>
</dbReference>
<organism evidence="3 4">
    <name type="scientific">Candolleomyces aberdarensis</name>
    <dbReference type="NCBI Taxonomy" id="2316362"/>
    <lineage>
        <taxon>Eukaryota</taxon>
        <taxon>Fungi</taxon>
        <taxon>Dikarya</taxon>
        <taxon>Basidiomycota</taxon>
        <taxon>Agaricomycotina</taxon>
        <taxon>Agaricomycetes</taxon>
        <taxon>Agaricomycetidae</taxon>
        <taxon>Agaricales</taxon>
        <taxon>Agaricineae</taxon>
        <taxon>Psathyrellaceae</taxon>
        <taxon>Candolleomyces</taxon>
    </lineage>
</organism>